<keyword evidence="1" id="KW-0812">Transmembrane</keyword>
<keyword evidence="1" id="KW-0472">Membrane</keyword>
<evidence type="ECO:0000313" key="4">
    <source>
        <dbReference type="Proteomes" id="UP000077143"/>
    </source>
</evidence>
<dbReference type="EMBL" id="CP015596">
    <property type="protein sequence ID" value="ANE83279.1"/>
    <property type="molecule type" value="Genomic_DNA"/>
</dbReference>
<dbReference type="Proteomes" id="UP000077143">
    <property type="component" value="Chromosome"/>
</dbReference>
<organism evidence="3 4">
    <name type="scientific">Mycobacterium adipatum</name>
    <dbReference type="NCBI Taxonomy" id="1682113"/>
    <lineage>
        <taxon>Bacteria</taxon>
        <taxon>Bacillati</taxon>
        <taxon>Actinomycetota</taxon>
        <taxon>Actinomycetes</taxon>
        <taxon>Mycobacteriales</taxon>
        <taxon>Mycobacteriaceae</taxon>
        <taxon>Mycobacterium</taxon>
    </lineage>
</organism>
<feature type="transmembrane region" description="Helical" evidence="1">
    <location>
        <begin position="31"/>
        <end position="52"/>
    </location>
</feature>
<reference evidence="3 4" key="1">
    <citation type="submission" date="2016-05" db="EMBL/GenBank/DDBJ databases">
        <title>Complete genome sequence of a phthalic acid esters degrading Mycobacterium sp. YC-RL4.</title>
        <authorList>
            <person name="Ren L."/>
            <person name="Fan S."/>
            <person name="Ruth N."/>
            <person name="Jia Y."/>
            <person name="Wang J."/>
            <person name="Qiao C."/>
        </authorList>
    </citation>
    <scope>NUCLEOTIDE SEQUENCE [LARGE SCALE GENOMIC DNA]</scope>
    <source>
        <strain evidence="3 4">YC-RL4</strain>
    </source>
</reference>
<keyword evidence="4" id="KW-1185">Reference proteome</keyword>
<accession>A0A172UVX1</accession>
<dbReference type="InterPro" id="IPR005135">
    <property type="entry name" value="Endo/exonuclease/phosphatase"/>
</dbReference>
<dbReference type="KEGG" id="madi:A7U43_25685"/>
<name>A0A172UVX1_9MYCO</name>
<evidence type="ECO:0000256" key="1">
    <source>
        <dbReference type="SAM" id="Phobius"/>
    </source>
</evidence>
<dbReference type="GO" id="GO:0003824">
    <property type="term" value="F:catalytic activity"/>
    <property type="evidence" value="ECO:0007669"/>
    <property type="project" value="InterPro"/>
</dbReference>
<proteinExistence type="predicted"/>
<protein>
    <recommendedName>
        <fullName evidence="2">Endonuclease/exonuclease/phosphatase domain-containing protein</fullName>
    </recommendedName>
</protein>
<evidence type="ECO:0000313" key="3">
    <source>
        <dbReference type="EMBL" id="ANE83279.1"/>
    </source>
</evidence>
<sequence>MSIPASVAVVTLVYVVAALIARTVPLANLPTLVLAASFPYVPLAALCAAILSALCRRKLLAAVSVLLLTISVAIQVPWQELSRTSGSGAPSTELRVLSSNIRKGEAHTAAFVGLAVASADIITMSELTAEAAARFRDGGLRKTFPYSILVPRPGAGGMGLWSRYPLTALTPSRYGSNFIAARVRVPGVRDDPLVASVHLVSPLAGGANTFTEWHRQIRAARSEFADWARTAGPAAVIIAGDFNATPDMRQFRDLLDVGYRDAVAQTRVGFSPTYSPHPAIPPVITIDHVLTRNSVAESIRTVDIPGSDHRALLATVAVPSQ</sequence>
<dbReference type="Gene3D" id="3.60.10.10">
    <property type="entry name" value="Endonuclease/exonuclease/phosphatase"/>
    <property type="match status" value="1"/>
</dbReference>
<dbReference type="AlphaFoldDB" id="A0A172UVX1"/>
<dbReference type="Pfam" id="PF03372">
    <property type="entry name" value="Exo_endo_phos"/>
    <property type="match status" value="1"/>
</dbReference>
<gene>
    <name evidence="3" type="ORF">A7U43_25685</name>
</gene>
<evidence type="ECO:0000259" key="2">
    <source>
        <dbReference type="Pfam" id="PF03372"/>
    </source>
</evidence>
<dbReference type="STRING" id="1682113.A7U43_25685"/>
<keyword evidence="1" id="KW-1133">Transmembrane helix</keyword>
<dbReference type="InterPro" id="IPR036691">
    <property type="entry name" value="Endo/exonu/phosph_ase_sf"/>
</dbReference>
<feature type="domain" description="Endonuclease/exonuclease/phosphatase" evidence="2">
    <location>
        <begin position="115"/>
        <end position="309"/>
    </location>
</feature>
<feature type="transmembrane region" description="Helical" evidence="1">
    <location>
        <begin position="59"/>
        <end position="78"/>
    </location>
</feature>
<dbReference type="SUPFAM" id="SSF56219">
    <property type="entry name" value="DNase I-like"/>
    <property type="match status" value="1"/>
</dbReference>